<evidence type="ECO:0000313" key="3">
    <source>
        <dbReference type="Proteomes" id="UP000004810"/>
    </source>
</evidence>
<dbReference type="CDD" id="cd00173">
    <property type="entry name" value="SH2"/>
    <property type="match status" value="1"/>
</dbReference>
<evidence type="ECO:0000259" key="1">
    <source>
        <dbReference type="Pfam" id="PF00017"/>
    </source>
</evidence>
<dbReference type="EMBL" id="ADBV01014904">
    <property type="protein sequence ID" value="EJW73011.1"/>
    <property type="molecule type" value="Genomic_DNA"/>
</dbReference>
<feature type="domain" description="SH2" evidence="1">
    <location>
        <begin position="30"/>
        <end position="80"/>
    </location>
</feature>
<dbReference type="InterPro" id="IPR036860">
    <property type="entry name" value="SH2_dom_sf"/>
</dbReference>
<dbReference type="PANTHER" id="PTHR15832:SF2">
    <property type="entry name" value="SH2 DOMAIN-CONTAINING PROTEIN"/>
    <property type="match status" value="1"/>
</dbReference>
<dbReference type="Proteomes" id="UP000004810">
    <property type="component" value="Unassembled WGS sequence"/>
</dbReference>
<proteinExistence type="predicted"/>
<dbReference type="PANTHER" id="PTHR15832">
    <property type="entry name" value="SHC (SRC HOMOLOGY DOMAIN C-TERMINAL) ADAPTOR HOMOLOG"/>
    <property type="match status" value="1"/>
</dbReference>
<dbReference type="Pfam" id="PF00017">
    <property type="entry name" value="SH2"/>
    <property type="match status" value="1"/>
</dbReference>
<dbReference type="InterPro" id="IPR000980">
    <property type="entry name" value="SH2"/>
</dbReference>
<reference evidence="3" key="1">
    <citation type="submission" date="2012-08" db="EMBL/GenBank/DDBJ databases">
        <title>The Genome Sequence of Wuchereria bancrofti.</title>
        <authorList>
            <person name="Nutman T.B."/>
            <person name="Fink D.L."/>
            <person name="Russ C."/>
            <person name="Young S."/>
            <person name="Zeng Q."/>
            <person name="Koehrsen M."/>
            <person name="Alvarado L."/>
            <person name="Berlin A."/>
            <person name="Chapman S.B."/>
            <person name="Chen Z."/>
            <person name="Freedman E."/>
            <person name="Gellesch M."/>
            <person name="Goldberg J."/>
            <person name="Griggs A."/>
            <person name="Gujja S."/>
            <person name="Heilman E.R."/>
            <person name="Heiman D."/>
            <person name="Hepburn T."/>
            <person name="Howarth C."/>
            <person name="Jen D."/>
            <person name="Larson L."/>
            <person name="Lewis B."/>
            <person name="Mehta T."/>
            <person name="Park D."/>
            <person name="Pearson M."/>
            <person name="Roberts A."/>
            <person name="Saif S."/>
            <person name="Shea T."/>
            <person name="Shenoy N."/>
            <person name="Sisk P."/>
            <person name="Stolte C."/>
            <person name="Sykes S."/>
            <person name="Walk T."/>
            <person name="White J."/>
            <person name="Yandava C."/>
            <person name="Haas B."/>
            <person name="Henn M.R."/>
            <person name="Nusbaum C."/>
            <person name="Birren B."/>
        </authorList>
    </citation>
    <scope>NUCLEOTIDE SEQUENCE [LARGE SCALE GENOMIC DNA]</scope>
    <source>
        <strain evidence="3">NA</strain>
    </source>
</reference>
<organism evidence="2 3">
    <name type="scientific">Wuchereria bancrofti</name>
    <dbReference type="NCBI Taxonomy" id="6293"/>
    <lineage>
        <taxon>Eukaryota</taxon>
        <taxon>Metazoa</taxon>
        <taxon>Ecdysozoa</taxon>
        <taxon>Nematoda</taxon>
        <taxon>Chromadorea</taxon>
        <taxon>Rhabditida</taxon>
        <taxon>Spirurina</taxon>
        <taxon>Spiruromorpha</taxon>
        <taxon>Filarioidea</taxon>
        <taxon>Onchocercidae</taxon>
        <taxon>Wuchereria</taxon>
    </lineage>
</organism>
<accession>J9DTN1</accession>
<evidence type="ECO:0000313" key="2">
    <source>
        <dbReference type="EMBL" id="EJW73011.1"/>
    </source>
</evidence>
<dbReference type="AlphaFoldDB" id="J9DTN1"/>
<dbReference type="SUPFAM" id="SSF55550">
    <property type="entry name" value="SH2 domain"/>
    <property type="match status" value="1"/>
</dbReference>
<sequence length="92" mass="11204">MLFKRIRILNFRKMFHLIFNLFDYRNRIIDALLEQPEGAFVVRFSESKRKCLALSVRVPFRHNPTGVSHYLITKKKKNFFNKLFETKQKKKK</sequence>
<dbReference type="Gene3D" id="3.30.505.10">
    <property type="entry name" value="SH2 domain"/>
    <property type="match status" value="1"/>
</dbReference>
<name>J9DTN1_WUCBA</name>
<protein>
    <recommendedName>
        <fullName evidence="1">SH2 domain-containing protein</fullName>
    </recommendedName>
</protein>
<gene>
    <name evidence="2" type="ORF">WUBG_16079</name>
</gene>
<comment type="caution">
    <text evidence="2">The sequence shown here is derived from an EMBL/GenBank/DDBJ whole genome shotgun (WGS) entry which is preliminary data.</text>
</comment>